<dbReference type="InterPro" id="IPR016181">
    <property type="entry name" value="Acyl_CoA_acyltransferase"/>
</dbReference>
<dbReference type="AlphaFoldDB" id="A0A6B0XY75"/>
<dbReference type="CDD" id="cd04301">
    <property type="entry name" value="NAT_SF"/>
    <property type="match status" value="1"/>
</dbReference>
<gene>
    <name evidence="4" type="ORF">F4Y60_05295</name>
</gene>
<feature type="domain" description="N-acetyltransferase" evidence="3">
    <location>
        <begin position="14"/>
        <end position="164"/>
    </location>
</feature>
<comment type="caution">
    <text evidence="4">The sequence shown here is derived from an EMBL/GenBank/DDBJ whole genome shotgun (WGS) entry which is preliminary data.</text>
</comment>
<evidence type="ECO:0000313" key="4">
    <source>
        <dbReference type="EMBL" id="MXY33498.1"/>
    </source>
</evidence>
<accession>A0A6B0XY75</accession>
<keyword evidence="1 4" id="KW-0808">Transferase</keyword>
<dbReference type="EMBL" id="VXRY01000214">
    <property type="protein sequence ID" value="MXY33498.1"/>
    <property type="molecule type" value="Genomic_DNA"/>
</dbReference>
<keyword evidence="2" id="KW-0012">Acyltransferase</keyword>
<protein>
    <submittedName>
        <fullName evidence="4">GNAT family N-acetyltransferase</fullName>
    </submittedName>
</protein>
<organism evidence="4">
    <name type="scientific">Boseongicola sp. SB0664_bin_43</name>
    <dbReference type="NCBI Taxonomy" id="2604844"/>
    <lineage>
        <taxon>Bacteria</taxon>
        <taxon>Pseudomonadati</taxon>
        <taxon>Pseudomonadota</taxon>
        <taxon>Alphaproteobacteria</taxon>
        <taxon>Rhodobacterales</taxon>
        <taxon>Paracoccaceae</taxon>
        <taxon>Boseongicola</taxon>
    </lineage>
</organism>
<evidence type="ECO:0000256" key="1">
    <source>
        <dbReference type="ARBA" id="ARBA00022679"/>
    </source>
</evidence>
<dbReference type="PANTHER" id="PTHR10545:SF42">
    <property type="entry name" value="ACETYLTRANSFERASE"/>
    <property type="match status" value="1"/>
</dbReference>
<dbReference type="InterPro" id="IPR000182">
    <property type="entry name" value="GNAT_dom"/>
</dbReference>
<dbReference type="InterPro" id="IPR051016">
    <property type="entry name" value="Diverse_Substrate_AcTransf"/>
</dbReference>
<evidence type="ECO:0000256" key="2">
    <source>
        <dbReference type="ARBA" id="ARBA00023315"/>
    </source>
</evidence>
<proteinExistence type="predicted"/>
<dbReference type="Gene3D" id="3.40.630.30">
    <property type="match status" value="1"/>
</dbReference>
<dbReference type="Pfam" id="PF00583">
    <property type="entry name" value="Acetyltransf_1"/>
    <property type="match status" value="1"/>
</dbReference>
<name>A0A6B0XY75_9RHOB</name>
<dbReference type="PANTHER" id="PTHR10545">
    <property type="entry name" value="DIAMINE N-ACETYLTRANSFERASE"/>
    <property type="match status" value="1"/>
</dbReference>
<evidence type="ECO:0000259" key="3">
    <source>
        <dbReference type="PROSITE" id="PS51186"/>
    </source>
</evidence>
<reference evidence="4" key="1">
    <citation type="submission" date="2019-09" db="EMBL/GenBank/DDBJ databases">
        <title>Characterisation of the sponge microbiome using genome-centric metagenomics.</title>
        <authorList>
            <person name="Engelberts J.P."/>
            <person name="Robbins S.J."/>
            <person name="De Goeij J.M."/>
            <person name="Aranda M."/>
            <person name="Bell S.C."/>
            <person name="Webster N.S."/>
        </authorList>
    </citation>
    <scope>NUCLEOTIDE SEQUENCE</scope>
    <source>
        <strain evidence="4">SB0664_bin_43</strain>
    </source>
</reference>
<dbReference type="PROSITE" id="PS51186">
    <property type="entry name" value="GNAT"/>
    <property type="match status" value="1"/>
</dbReference>
<sequence length="164" mass="18764">MRNDLGRTKDSVEVEIRAVREQDRPDWCKLFASYGHFYDQPLSEKVLDQVWGWLMDGDHPTSGLVAVLDDQIVGIAHFRPYFRTLTGSPACFLDDLFVVPAERGRGVGRRLIEATSVLAEREGWDFVRWMTAQDNRQAQQLYDSVAERTGWLTYQITPQADGKA</sequence>
<dbReference type="GO" id="GO:0008080">
    <property type="term" value="F:N-acetyltransferase activity"/>
    <property type="evidence" value="ECO:0007669"/>
    <property type="project" value="TreeGrafter"/>
</dbReference>
<dbReference type="SUPFAM" id="SSF55729">
    <property type="entry name" value="Acyl-CoA N-acyltransferases (Nat)"/>
    <property type="match status" value="1"/>
</dbReference>